<comment type="subcellular location">
    <subcellularLocation>
        <location evidence="1">Nucleus</location>
        <location evidence="1">Nucleolus</location>
    </subcellularLocation>
</comment>
<dbReference type="EMBL" id="JAEMGP010000005">
    <property type="protein sequence ID" value="KAG5208594.1"/>
    <property type="molecule type" value="Genomic_DNA"/>
</dbReference>
<evidence type="ECO:0000256" key="2">
    <source>
        <dbReference type="ARBA" id="ARBA00022884"/>
    </source>
</evidence>
<sequence>AGNSKGYGFVELESEDVAKIAAETMNSYLFGERPFKCHFTPPEKLWVEEWFKKEEKLLRKRLAKKRIDYSFLHWLRKHQVLCKKKKAASVTPNTPEKV</sequence>
<dbReference type="PANTHER" id="PTHR46754">
    <property type="entry name" value="MKI67 FHA DOMAIN-INTERACTING NUCLEOLAR PHOSPHOPROTEIN"/>
    <property type="match status" value="1"/>
</dbReference>
<accession>A0A836AGG7</accession>
<proteinExistence type="predicted"/>
<evidence type="ECO:0000313" key="5">
    <source>
        <dbReference type="EMBL" id="KAG5208594.1"/>
    </source>
</evidence>
<dbReference type="GO" id="GO:0005730">
    <property type="term" value="C:nucleolus"/>
    <property type="evidence" value="ECO:0007669"/>
    <property type="project" value="UniProtKB-SubCell"/>
</dbReference>
<protein>
    <recommendedName>
        <fullName evidence="4">RRM domain-containing protein</fullName>
    </recommendedName>
</protein>
<dbReference type="InterPro" id="IPR000504">
    <property type="entry name" value="RRM_dom"/>
</dbReference>
<feature type="non-terminal residue" evidence="5">
    <location>
        <position position="1"/>
    </location>
</feature>
<dbReference type="InterPro" id="IPR035979">
    <property type="entry name" value="RBD_domain_sf"/>
</dbReference>
<dbReference type="SUPFAM" id="SSF54928">
    <property type="entry name" value="RNA-binding domain, RBD"/>
    <property type="match status" value="1"/>
</dbReference>
<feature type="domain" description="RRM" evidence="4">
    <location>
        <begin position="2"/>
        <end position="34"/>
    </location>
</feature>
<evidence type="ECO:0000256" key="3">
    <source>
        <dbReference type="ARBA" id="ARBA00023242"/>
    </source>
</evidence>
<dbReference type="Proteomes" id="UP000664991">
    <property type="component" value="Unassembled WGS sequence"/>
</dbReference>
<dbReference type="Gene3D" id="3.30.70.330">
    <property type="match status" value="1"/>
</dbReference>
<reference evidence="5 6" key="1">
    <citation type="submission" date="2020-12" db="EMBL/GenBank/DDBJ databases">
        <title>De novo assembly of Tibetan sheep genome.</title>
        <authorList>
            <person name="Li X."/>
        </authorList>
    </citation>
    <scope>NUCLEOTIDE SEQUENCE [LARGE SCALE GENOMIC DNA]</scope>
    <source>
        <tissue evidence="5">Heart</tissue>
    </source>
</reference>
<dbReference type="InterPro" id="IPR012677">
    <property type="entry name" value="Nucleotide-bd_a/b_plait_sf"/>
</dbReference>
<feature type="non-terminal residue" evidence="5">
    <location>
        <position position="98"/>
    </location>
</feature>
<name>A0A836AGG7_SHEEP</name>
<gene>
    <name evidence="5" type="ORF">JEQ12_016159</name>
</gene>
<comment type="caution">
    <text evidence="5">The sequence shown here is derived from an EMBL/GenBank/DDBJ whole genome shotgun (WGS) entry which is preliminary data.</text>
</comment>
<keyword evidence="2" id="KW-0694">RNA-binding</keyword>
<organism evidence="5 6">
    <name type="scientific">Ovis aries</name>
    <name type="common">Sheep</name>
    <dbReference type="NCBI Taxonomy" id="9940"/>
    <lineage>
        <taxon>Eukaryota</taxon>
        <taxon>Metazoa</taxon>
        <taxon>Chordata</taxon>
        <taxon>Craniata</taxon>
        <taxon>Vertebrata</taxon>
        <taxon>Euteleostomi</taxon>
        <taxon>Mammalia</taxon>
        <taxon>Eutheria</taxon>
        <taxon>Laurasiatheria</taxon>
        <taxon>Artiodactyla</taxon>
        <taxon>Ruminantia</taxon>
        <taxon>Pecora</taxon>
        <taxon>Bovidae</taxon>
        <taxon>Caprinae</taxon>
        <taxon>Ovis</taxon>
    </lineage>
</organism>
<keyword evidence="3" id="KW-0539">Nucleus</keyword>
<dbReference type="GO" id="GO:0003723">
    <property type="term" value="F:RNA binding"/>
    <property type="evidence" value="ECO:0007669"/>
    <property type="project" value="UniProtKB-KW"/>
</dbReference>
<evidence type="ECO:0000313" key="6">
    <source>
        <dbReference type="Proteomes" id="UP000664991"/>
    </source>
</evidence>
<dbReference type="Pfam" id="PF00076">
    <property type="entry name" value="RRM_1"/>
    <property type="match status" value="1"/>
</dbReference>
<evidence type="ECO:0000259" key="4">
    <source>
        <dbReference type="Pfam" id="PF00076"/>
    </source>
</evidence>
<dbReference type="AlphaFoldDB" id="A0A836AGG7"/>
<evidence type="ECO:0000256" key="1">
    <source>
        <dbReference type="ARBA" id="ARBA00004604"/>
    </source>
</evidence>